<accession>A0AA36MUT3</accession>
<organism evidence="1 2">
    <name type="scientific">Effrenium voratum</name>
    <dbReference type="NCBI Taxonomy" id="2562239"/>
    <lineage>
        <taxon>Eukaryota</taxon>
        <taxon>Sar</taxon>
        <taxon>Alveolata</taxon>
        <taxon>Dinophyceae</taxon>
        <taxon>Suessiales</taxon>
        <taxon>Symbiodiniaceae</taxon>
        <taxon>Effrenium</taxon>
    </lineage>
</organism>
<comment type="caution">
    <text evidence="1">The sequence shown here is derived from an EMBL/GenBank/DDBJ whole genome shotgun (WGS) entry which is preliminary data.</text>
</comment>
<evidence type="ECO:0000313" key="1">
    <source>
        <dbReference type="EMBL" id="CAJ1386821.1"/>
    </source>
</evidence>
<protein>
    <submittedName>
        <fullName evidence="1">Uncharacterized protein</fullName>
    </submittedName>
</protein>
<dbReference type="EMBL" id="CAUJNA010001424">
    <property type="protein sequence ID" value="CAJ1386821.1"/>
    <property type="molecule type" value="Genomic_DNA"/>
</dbReference>
<name>A0AA36MUT3_9DINO</name>
<keyword evidence="2" id="KW-1185">Reference proteome</keyword>
<proteinExistence type="predicted"/>
<dbReference type="AlphaFoldDB" id="A0AA36MUT3"/>
<gene>
    <name evidence="1" type="ORF">EVOR1521_LOCUS13014</name>
</gene>
<sequence length="119" mass="13461">MHLFCKCCKKEDKETPAQVKRLQDEVDCLHFEMTTLSNRLSVLISEKAEDSSEVHGEFIQDTTEALLDITGRVERLELLRDETSSRQSQEKASSAAKTYGIWHPGWTAMRSARSGWSAG</sequence>
<reference evidence="1" key="1">
    <citation type="submission" date="2023-08" db="EMBL/GenBank/DDBJ databases">
        <authorList>
            <person name="Chen Y."/>
            <person name="Shah S."/>
            <person name="Dougan E. K."/>
            <person name="Thang M."/>
            <person name="Chan C."/>
        </authorList>
    </citation>
    <scope>NUCLEOTIDE SEQUENCE</scope>
</reference>
<dbReference type="Proteomes" id="UP001178507">
    <property type="component" value="Unassembled WGS sequence"/>
</dbReference>
<evidence type="ECO:0000313" key="2">
    <source>
        <dbReference type="Proteomes" id="UP001178507"/>
    </source>
</evidence>